<feature type="compositionally biased region" description="Polar residues" evidence="1">
    <location>
        <begin position="41"/>
        <end position="50"/>
    </location>
</feature>
<evidence type="ECO:0000256" key="1">
    <source>
        <dbReference type="SAM" id="MobiDB-lite"/>
    </source>
</evidence>
<feature type="region of interest" description="Disordered" evidence="1">
    <location>
        <begin position="25"/>
        <end position="50"/>
    </location>
</feature>
<protein>
    <submittedName>
        <fullName evidence="2">Uncharacterized protein</fullName>
    </submittedName>
</protein>
<dbReference type="Proteomes" id="UP001430953">
    <property type="component" value="Unassembled WGS sequence"/>
</dbReference>
<keyword evidence="3" id="KW-1185">Reference proteome</keyword>
<evidence type="ECO:0000313" key="2">
    <source>
        <dbReference type="EMBL" id="KAL0111243.1"/>
    </source>
</evidence>
<dbReference type="EMBL" id="JADYXP020000013">
    <property type="protein sequence ID" value="KAL0111243.1"/>
    <property type="molecule type" value="Genomic_DNA"/>
</dbReference>
<evidence type="ECO:0000313" key="3">
    <source>
        <dbReference type="Proteomes" id="UP001430953"/>
    </source>
</evidence>
<proteinExistence type="predicted"/>
<feature type="compositionally biased region" description="Basic residues" evidence="1">
    <location>
        <begin position="28"/>
        <end position="37"/>
    </location>
</feature>
<accession>A0AAW2F6Y9</accession>
<comment type="caution">
    <text evidence="2">The sequence shown here is derived from an EMBL/GenBank/DDBJ whole genome shotgun (WGS) entry which is preliminary data.</text>
</comment>
<gene>
    <name evidence="2" type="ORF">PUN28_012851</name>
</gene>
<sequence>MSETNVIDTTRSKNRNIMNFKHVEVGGRSRKKRRNAVSRRMASTSANKTKLFSPRFLRPEKSVDTSFNNYSNKRNSSISQINRYQTCFNIIASRVAGNFVAYSGPCDSISKCVTKLARC</sequence>
<organism evidence="2 3">
    <name type="scientific">Cardiocondyla obscurior</name>
    <dbReference type="NCBI Taxonomy" id="286306"/>
    <lineage>
        <taxon>Eukaryota</taxon>
        <taxon>Metazoa</taxon>
        <taxon>Ecdysozoa</taxon>
        <taxon>Arthropoda</taxon>
        <taxon>Hexapoda</taxon>
        <taxon>Insecta</taxon>
        <taxon>Pterygota</taxon>
        <taxon>Neoptera</taxon>
        <taxon>Endopterygota</taxon>
        <taxon>Hymenoptera</taxon>
        <taxon>Apocrita</taxon>
        <taxon>Aculeata</taxon>
        <taxon>Formicoidea</taxon>
        <taxon>Formicidae</taxon>
        <taxon>Myrmicinae</taxon>
        <taxon>Cardiocondyla</taxon>
    </lineage>
</organism>
<dbReference type="AlphaFoldDB" id="A0AAW2F6Y9"/>
<reference evidence="2 3" key="1">
    <citation type="submission" date="2023-03" db="EMBL/GenBank/DDBJ databases">
        <title>High recombination rates correlate with genetic variation in Cardiocondyla obscurior ants.</title>
        <authorList>
            <person name="Errbii M."/>
        </authorList>
    </citation>
    <scope>NUCLEOTIDE SEQUENCE [LARGE SCALE GENOMIC DNA]</scope>
    <source>
        <strain evidence="2">Alpha-2009</strain>
        <tissue evidence="2">Whole body</tissue>
    </source>
</reference>
<name>A0AAW2F6Y9_9HYME</name>